<dbReference type="InterPro" id="IPR007123">
    <property type="entry name" value="Gelsolin-like_dom"/>
</dbReference>
<feature type="compositionally biased region" description="Low complexity" evidence="1">
    <location>
        <begin position="1188"/>
        <end position="1201"/>
    </location>
</feature>
<dbReference type="PANTHER" id="PTHR11977">
    <property type="entry name" value="VILLIN"/>
    <property type="match status" value="1"/>
</dbReference>
<feature type="compositionally biased region" description="Low complexity" evidence="1">
    <location>
        <begin position="1256"/>
        <end position="1267"/>
    </location>
</feature>
<feature type="compositionally biased region" description="Basic and acidic residues" evidence="1">
    <location>
        <begin position="872"/>
        <end position="884"/>
    </location>
</feature>
<feature type="compositionally biased region" description="Low complexity" evidence="1">
    <location>
        <begin position="79"/>
        <end position="91"/>
    </location>
</feature>
<dbReference type="GO" id="GO:0008154">
    <property type="term" value="P:actin polymerization or depolymerization"/>
    <property type="evidence" value="ECO:0007669"/>
    <property type="project" value="TreeGrafter"/>
</dbReference>
<feature type="domain" description="Gelsolin-like" evidence="2">
    <location>
        <begin position="1465"/>
        <end position="1538"/>
    </location>
</feature>
<feature type="compositionally biased region" description="Basic and acidic residues" evidence="1">
    <location>
        <begin position="839"/>
        <end position="848"/>
    </location>
</feature>
<feature type="compositionally biased region" description="Basic and acidic residues" evidence="1">
    <location>
        <begin position="915"/>
        <end position="926"/>
    </location>
</feature>
<protein>
    <recommendedName>
        <fullName evidence="7">DUF4045 domain-containing protein</fullName>
    </recommendedName>
</protein>
<dbReference type="GO" id="GO:0051014">
    <property type="term" value="P:actin filament severing"/>
    <property type="evidence" value="ECO:0007669"/>
    <property type="project" value="TreeGrafter"/>
</dbReference>
<comment type="caution">
    <text evidence="5">The sequence shown here is derived from an EMBL/GenBank/DDBJ whole genome shotgun (WGS) entry which is preliminary data.</text>
</comment>
<evidence type="ECO:0000256" key="1">
    <source>
        <dbReference type="SAM" id="MobiDB-lite"/>
    </source>
</evidence>
<dbReference type="GeneID" id="68295166"/>
<feature type="compositionally biased region" description="Polar residues" evidence="1">
    <location>
        <begin position="1056"/>
        <end position="1081"/>
    </location>
</feature>
<feature type="compositionally biased region" description="Polar residues" evidence="1">
    <location>
        <begin position="714"/>
        <end position="741"/>
    </location>
</feature>
<dbReference type="EMBL" id="BOLY01000006">
    <property type="protein sequence ID" value="GIZ46465.1"/>
    <property type="molecule type" value="Genomic_DNA"/>
</dbReference>
<dbReference type="PANTHER" id="PTHR11977:SF133">
    <property type="entry name" value="DUF4045 DOMAIN-CONTAINING PROTEIN"/>
    <property type="match status" value="1"/>
</dbReference>
<feature type="region of interest" description="Disordered" evidence="1">
    <location>
        <begin position="839"/>
        <end position="1296"/>
    </location>
</feature>
<dbReference type="Proteomes" id="UP000825890">
    <property type="component" value="Unassembled WGS sequence"/>
</dbReference>
<dbReference type="SMART" id="SM00262">
    <property type="entry name" value="GEL"/>
    <property type="match status" value="2"/>
</dbReference>
<feature type="compositionally biased region" description="Polar residues" evidence="1">
    <location>
        <begin position="337"/>
        <end position="347"/>
    </location>
</feature>
<keyword evidence="6" id="KW-1185">Reference proteome</keyword>
<dbReference type="GO" id="GO:0051015">
    <property type="term" value="F:actin filament binding"/>
    <property type="evidence" value="ECO:0007669"/>
    <property type="project" value="InterPro"/>
</dbReference>
<dbReference type="GO" id="GO:0005737">
    <property type="term" value="C:cytoplasm"/>
    <property type="evidence" value="ECO:0007669"/>
    <property type="project" value="TreeGrafter"/>
</dbReference>
<feature type="compositionally biased region" description="Polar residues" evidence="1">
    <location>
        <begin position="430"/>
        <end position="451"/>
    </location>
</feature>
<dbReference type="GO" id="GO:0015629">
    <property type="term" value="C:actin cytoskeleton"/>
    <property type="evidence" value="ECO:0007669"/>
    <property type="project" value="TreeGrafter"/>
</dbReference>
<name>A0A9P3CVF5_9PEZI</name>
<feature type="region of interest" description="Disordered" evidence="1">
    <location>
        <begin position="32"/>
        <end position="780"/>
    </location>
</feature>
<evidence type="ECO:0008006" key="7">
    <source>
        <dbReference type="Google" id="ProtNLM"/>
    </source>
</evidence>
<accession>A0A9P3CVF5</accession>
<feature type="compositionally biased region" description="Low complexity" evidence="1">
    <location>
        <begin position="133"/>
        <end position="169"/>
    </location>
</feature>
<dbReference type="InterPro" id="IPR057226">
    <property type="entry name" value="DUF7904"/>
</dbReference>
<dbReference type="RefSeq" id="XP_044660952.1">
    <property type="nucleotide sequence ID" value="XM_044805017.1"/>
</dbReference>
<feature type="compositionally biased region" description="Polar residues" evidence="1">
    <location>
        <begin position="542"/>
        <end position="553"/>
    </location>
</feature>
<feature type="compositionally biased region" description="Low complexity" evidence="1">
    <location>
        <begin position="373"/>
        <end position="385"/>
    </location>
</feature>
<feature type="compositionally biased region" description="Polar residues" evidence="1">
    <location>
        <begin position="642"/>
        <end position="658"/>
    </location>
</feature>
<sequence>MAVDDAAPAASAAQDNDLDPAAFLKSVRELTEKREREDAERYRQLEEKVQKERQERAARRAERALATRSISPDKPHAVPSPLSRPLSHPSSNAILASPPMTATPTRDSKTMEAPKEASPKLDADVPEFKGFGSIKRSSASVSSRSSLRSSTSEKPAESSAQTTSAATAAIDPVPSDKATSEPTQRSAAGLARSGTLTWNRRPQSRIGGSRPQSQISDRPSSGTVESHAAQPSIDSSNKPEPSREQIAASLGARDPSWFKQTSDRGVGSAALRRSQVEDEADSSPVAPVSERRGLPGLFQQPPGETESQVSPPSSASFRSDRTSRDASARGSILSAGSRFSATSTVSDRNSKPDLKALIAEDEGQRKVSPSYNAASEASVASTESTGVARSLTMSSSQARIAGMDRPASPTKGMGGFVQSAMMKRSDSQNKRWSAQPNGRLSRSNSIVSNRSGLGGLQGSHSMPKLDPTSAATDVANDTARPTSSSSNLSKLVTEQDGDGFVKPALPSPSKRHSRSKSVASNYSTNDEVPASPGSPSKRFSPLKSSWLESSLTKPESPKLAPAKNTQPSWMADLATRRAQRGSVDLGTPQSAGGERSRPTSPLKESPFGQGMLKRAGSRDQSKFPVSATSTNSLEGSKPGLQSEPSATTTQPSAKTEASTRLGKPISFTAPPQDESEHEPRMPESVASSEETALPVPKEEPDTAIQTAPAVSPALSVSNQSSTPRVGSLGKTPQSPSRANNPVPSPAMSPGRPGQSTRPSELRAQLKSRPPPEPKTDQQPEFLAKFGALRKTQQEKFVAPDVLKDNILRGKSGLAQTGGPVKTARRDELKEDLLAKKDEFKKAKEEGRDLPGALHARKLTATSPPAAPVKPEALAKRELLGRSDSGRSAAPAADNWKTREATPEALSRVKSLKSTKARDGTEKKPEEDASSNQEPLTKEPARPDLLSGRSNTPVLPEPRQTQENSKLASRFNPALAAMLARGPPSQPQSRDASPAHEGASSSRNAASSTAPTAGAPLQDVRKDRAKGPKRRKAATQPSASSPEESSVAEPNVAPAETKSSPSPSLGLTGAFNQASAEPSEFSQIAKKKVSPPPGSVASVMTASLARTSRPSSIDLDQNKATSDSFATAQSQRNAPSSTRSSIKTSMDTPSTPSKPLQNAARQTPGSAPAPNAAVSPATAADVPEFRGFSASRSSRTAASTASGEDNKENGDSLPSVKAAASLWGRRSSPVKKDPPAQIPAKDEEAAMRSAELLAGNSSPASSVATSRSGPPSKPAKPSRVVSGQLAEASPNKGVSSADQSARGLLASTFNTVPRYFDALAIDTQSLIQSKTHRTEVESVKTLRRSVLAVFADGSVRSLSSQEEYTLYDESVFICTHIFVDEHGTKGCQIYVWCGDTAFESTQEAAQAHAKRMAREQGSAPIQVVRQGHETSAFLQSLGGILITRQGAAESAPRQFIICCRKHLGHIVFDEVDFAVGSLCPGFVYLISYPLTLQETKLYLWKGSAGSMEETSAARLAAMDLSETGEIIEVDGGKEPASFLEIFGTNTTAASIAEPTELWIQKAVAPAKFATRLFRVQQAPQRTGLISSLWNRRPSWNSRSPARSTPSPGAMEVKVETKEIVPVLQSQLEAEGVYLLDAYGELYILLGPLFASHPEHTRNAVLGQTLLLAADYAILSASVEDRPQIPKCLVLFNGVPKDVKMMFRHWDDGNGLWGTAGLMAGNMANSGTDVTMLALEDVLAEVRRKELQVPDALHE</sequence>
<feature type="domain" description="DUF4045" evidence="3">
    <location>
        <begin position="19"/>
        <end position="839"/>
    </location>
</feature>
<feature type="compositionally biased region" description="Basic and acidic residues" evidence="1">
    <location>
        <begin position="106"/>
        <end position="127"/>
    </location>
</feature>
<dbReference type="OrthoDB" id="6375767at2759"/>
<dbReference type="SUPFAM" id="SSF55753">
    <property type="entry name" value="Actin depolymerizing proteins"/>
    <property type="match status" value="2"/>
</dbReference>
<dbReference type="InterPro" id="IPR029006">
    <property type="entry name" value="ADF-H/Gelsolin-like_dom_sf"/>
</dbReference>
<evidence type="ECO:0000259" key="2">
    <source>
        <dbReference type="Pfam" id="PF00626"/>
    </source>
</evidence>
<feature type="domain" description="DUF7904" evidence="4">
    <location>
        <begin position="1345"/>
        <end position="1444"/>
    </location>
</feature>
<feature type="compositionally biased region" description="Basic and acidic residues" evidence="1">
    <location>
        <begin position="32"/>
        <end position="76"/>
    </location>
</feature>
<dbReference type="InterPro" id="IPR025118">
    <property type="entry name" value="DUF4045"/>
</dbReference>
<dbReference type="GO" id="GO:0005546">
    <property type="term" value="F:phosphatidylinositol-4,5-bisphosphate binding"/>
    <property type="evidence" value="ECO:0007669"/>
    <property type="project" value="TreeGrafter"/>
</dbReference>
<dbReference type="Pfam" id="PF25480">
    <property type="entry name" value="DUF7904"/>
    <property type="match status" value="1"/>
</dbReference>
<feature type="compositionally biased region" description="Low complexity" evidence="1">
    <location>
        <begin position="998"/>
        <end position="1015"/>
    </location>
</feature>
<reference evidence="5 6" key="1">
    <citation type="submission" date="2021-01" db="EMBL/GenBank/DDBJ databases">
        <title>Cercospora kikuchii MAFF 305040 whole genome shotgun sequence.</title>
        <authorList>
            <person name="Kashiwa T."/>
            <person name="Suzuki T."/>
        </authorList>
    </citation>
    <scope>NUCLEOTIDE SEQUENCE [LARGE SCALE GENOMIC DNA]</scope>
    <source>
        <strain evidence="5 6">MAFF 305040</strain>
    </source>
</reference>
<dbReference type="GO" id="GO:0051016">
    <property type="term" value="P:barbed-end actin filament capping"/>
    <property type="evidence" value="ECO:0007669"/>
    <property type="project" value="TreeGrafter"/>
</dbReference>
<feature type="compositionally biased region" description="Low complexity" evidence="1">
    <location>
        <begin position="1163"/>
        <end position="1181"/>
    </location>
</feature>
<feature type="compositionally biased region" description="Low complexity" evidence="1">
    <location>
        <begin position="1036"/>
        <end position="1049"/>
    </location>
</feature>
<feature type="compositionally biased region" description="Polar residues" evidence="1">
    <location>
        <begin position="479"/>
        <end position="492"/>
    </location>
</feature>
<evidence type="ECO:0000313" key="6">
    <source>
        <dbReference type="Proteomes" id="UP000825890"/>
    </source>
</evidence>
<dbReference type="Gene3D" id="3.40.20.10">
    <property type="entry name" value="Severin"/>
    <property type="match status" value="3"/>
</dbReference>
<dbReference type="InterPro" id="IPR007122">
    <property type="entry name" value="Villin/Gelsolin"/>
</dbReference>
<feature type="compositionally biased region" description="Basic and acidic residues" evidence="1">
    <location>
        <begin position="318"/>
        <end position="327"/>
    </location>
</feature>
<evidence type="ECO:0000313" key="5">
    <source>
        <dbReference type="EMBL" id="GIZ46465.1"/>
    </source>
</evidence>
<organism evidence="5 6">
    <name type="scientific">Cercospora kikuchii</name>
    <dbReference type="NCBI Taxonomy" id="84275"/>
    <lineage>
        <taxon>Eukaryota</taxon>
        <taxon>Fungi</taxon>
        <taxon>Dikarya</taxon>
        <taxon>Ascomycota</taxon>
        <taxon>Pezizomycotina</taxon>
        <taxon>Dothideomycetes</taxon>
        <taxon>Dothideomycetidae</taxon>
        <taxon>Mycosphaerellales</taxon>
        <taxon>Mycosphaerellaceae</taxon>
        <taxon>Cercospora</taxon>
    </lineage>
</organism>
<feature type="compositionally biased region" description="Polar residues" evidence="1">
    <location>
        <begin position="947"/>
        <end position="966"/>
    </location>
</feature>
<evidence type="ECO:0000259" key="4">
    <source>
        <dbReference type="Pfam" id="PF25480"/>
    </source>
</evidence>
<proteinExistence type="predicted"/>
<dbReference type="Pfam" id="PF13254">
    <property type="entry name" value="DUF4045"/>
    <property type="match status" value="1"/>
</dbReference>
<feature type="compositionally biased region" description="Polar residues" evidence="1">
    <location>
        <begin position="1097"/>
        <end position="1162"/>
    </location>
</feature>
<feature type="compositionally biased region" description="Basic and acidic residues" evidence="1">
    <location>
        <begin position="1229"/>
        <end position="1245"/>
    </location>
</feature>
<gene>
    <name evidence="5" type="ORF">CKM354_000959100</name>
</gene>
<evidence type="ECO:0000259" key="3">
    <source>
        <dbReference type="Pfam" id="PF13254"/>
    </source>
</evidence>
<dbReference type="Pfam" id="PF00626">
    <property type="entry name" value="Gelsolin"/>
    <property type="match status" value="1"/>
</dbReference>
<feature type="compositionally biased region" description="Polar residues" evidence="1">
    <location>
        <begin position="210"/>
        <end position="224"/>
    </location>
</feature>